<sequence length="11" mass="1273">MYKVTCILGNM</sequence>
<comment type="caution">
    <text evidence="1">The sequence shown here is derived from an EMBL/GenBank/DDBJ whole genome shotgun (WGS) entry which is preliminary data.</text>
</comment>
<dbReference type="EMBL" id="MKHE01000030">
    <property type="protein sequence ID" value="OWK00867.1"/>
    <property type="molecule type" value="Genomic_DNA"/>
</dbReference>
<organism evidence="1 2">
    <name type="scientific">Cervus elaphus hippelaphus</name>
    <name type="common">European red deer</name>
    <dbReference type="NCBI Taxonomy" id="46360"/>
    <lineage>
        <taxon>Eukaryota</taxon>
        <taxon>Metazoa</taxon>
        <taxon>Chordata</taxon>
        <taxon>Craniata</taxon>
        <taxon>Vertebrata</taxon>
        <taxon>Euteleostomi</taxon>
        <taxon>Mammalia</taxon>
        <taxon>Eutheria</taxon>
        <taxon>Laurasiatheria</taxon>
        <taxon>Artiodactyla</taxon>
        <taxon>Ruminantia</taxon>
        <taxon>Pecora</taxon>
        <taxon>Cervidae</taxon>
        <taxon>Cervinae</taxon>
        <taxon>Cervus</taxon>
    </lineage>
</organism>
<keyword evidence="2" id="KW-1185">Reference proteome</keyword>
<evidence type="ECO:0000313" key="2">
    <source>
        <dbReference type="Proteomes" id="UP000242450"/>
    </source>
</evidence>
<name>A0A212C4F1_CEREH</name>
<protein>
    <submittedName>
        <fullName evidence="1">Uncharacterized protein</fullName>
    </submittedName>
</protein>
<dbReference type="Proteomes" id="UP000242450">
    <property type="component" value="Chromosome 30"/>
</dbReference>
<gene>
    <name evidence="1" type="ORF">Celaphus_00016731</name>
</gene>
<proteinExistence type="predicted"/>
<reference evidence="1 2" key="1">
    <citation type="journal article" date="2018" name="Mol. Genet. Genomics">
        <title>The red deer Cervus elaphus genome CerEla1.0: sequencing, annotating, genes, and chromosomes.</title>
        <authorList>
            <person name="Bana N.A."/>
            <person name="Nyiri A."/>
            <person name="Nagy J."/>
            <person name="Frank K."/>
            <person name="Nagy T."/>
            <person name="Steger V."/>
            <person name="Schiller M."/>
            <person name="Lakatos P."/>
            <person name="Sugar L."/>
            <person name="Horn P."/>
            <person name="Barta E."/>
            <person name="Orosz L."/>
        </authorList>
    </citation>
    <scope>NUCLEOTIDE SEQUENCE [LARGE SCALE GENOMIC DNA]</scope>
    <source>
        <strain evidence="1">Hungarian</strain>
    </source>
</reference>
<accession>A0A212C4F1</accession>
<evidence type="ECO:0000313" key="1">
    <source>
        <dbReference type="EMBL" id="OWK00867.1"/>
    </source>
</evidence>